<keyword evidence="1" id="KW-1133">Transmembrane helix</keyword>
<dbReference type="OrthoDB" id="7539266at2"/>
<proteinExistence type="predicted"/>
<organism evidence="2 3">
    <name type="scientific">Methylocella silvestris (strain DSM 15510 / CIP 108128 / LMG 27833 / NCIMB 13906 / BL2)</name>
    <dbReference type="NCBI Taxonomy" id="395965"/>
    <lineage>
        <taxon>Bacteria</taxon>
        <taxon>Pseudomonadati</taxon>
        <taxon>Pseudomonadota</taxon>
        <taxon>Alphaproteobacteria</taxon>
        <taxon>Hyphomicrobiales</taxon>
        <taxon>Beijerinckiaceae</taxon>
        <taxon>Methylocella</taxon>
    </lineage>
</organism>
<dbReference type="HOGENOM" id="CLU_057499_0_0_5"/>
<feature type="transmembrane region" description="Helical" evidence="1">
    <location>
        <begin position="52"/>
        <end position="71"/>
    </location>
</feature>
<dbReference type="KEGG" id="msl:Msil_1541"/>
<protein>
    <recommendedName>
        <fullName evidence="4">Methyl-accepting chemotaxis protein</fullName>
    </recommendedName>
</protein>
<dbReference type="eggNOG" id="ENOG502ZBVP">
    <property type="taxonomic scope" value="Bacteria"/>
</dbReference>
<dbReference type="AlphaFoldDB" id="B8EI09"/>
<feature type="transmembrane region" description="Helical" evidence="1">
    <location>
        <begin position="114"/>
        <end position="132"/>
    </location>
</feature>
<gene>
    <name evidence="2" type="ordered locus">Msil_1541</name>
</gene>
<reference evidence="2 3" key="1">
    <citation type="journal article" date="2010" name="J. Bacteriol.">
        <title>Complete genome sequence of the aerobic facultative methanotroph Methylocella silvestris BL2.</title>
        <authorList>
            <person name="Chen Y."/>
            <person name="Crombie A."/>
            <person name="Rahman M.T."/>
            <person name="Dedysh S.N."/>
            <person name="Liesack W."/>
            <person name="Stott M.B."/>
            <person name="Alam M."/>
            <person name="Theisen A.R."/>
            <person name="Murrell J.C."/>
            <person name="Dunfield P.F."/>
        </authorList>
    </citation>
    <scope>NUCLEOTIDE SEQUENCE [LARGE SCALE GENOMIC DNA]</scope>
    <source>
        <strain evidence="3">DSM 15510 / CIP 108128 / LMG 27833 / NCIMB 13906 / BL2</strain>
    </source>
</reference>
<evidence type="ECO:0008006" key="4">
    <source>
        <dbReference type="Google" id="ProtNLM"/>
    </source>
</evidence>
<keyword evidence="3" id="KW-1185">Reference proteome</keyword>
<keyword evidence="1" id="KW-0472">Membrane</keyword>
<dbReference type="Proteomes" id="UP000002257">
    <property type="component" value="Chromosome"/>
</dbReference>
<evidence type="ECO:0000313" key="3">
    <source>
        <dbReference type="Proteomes" id="UP000002257"/>
    </source>
</evidence>
<evidence type="ECO:0000256" key="1">
    <source>
        <dbReference type="SAM" id="Phobius"/>
    </source>
</evidence>
<dbReference type="STRING" id="395965.Msil_1541"/>
<sequence length="401" mass="42955">MSENIEARQTQLSSQLLGLPLTNALFFFSVVLLGSAYIVMAKLWGFTATSVTFVPVTVMFAYALLIGAARSLRLRDDQSGDNLYYMGFLFTLTSLGVSLYQFNANGAAEQIVQNFGVAIASTIAGIALRVFFNQMRRDPIEVEATARLELAEASRKVRRELDYTIQEFSYFRRAAQQMIMDGFEETKLKVDEVGQNLLSGLEDVTRKSAEPLEAASRKSGMTVDEMTRRIVASLESSALKLSDGSAQLSDSATKVAETLDVLSAKLSAMQTPEQIIEIKLTPVLQGVSRAVNSFGKSADAQTSAINQAVEGARAATESAVSLAASFHSQFATVNAESRAAAHDMRAAAESAAGAAQAASSTAASSASQTTTVLGKIDEILRMISGLSKREKSDHAPSEQSP</sequence>
<accession>B8EI09</accession>
<feature type="transmembrane region" description="Helical" evidence="1">
    <location>
        <begin position="21"/>
        <end position="40"/>
    </location>
</feature>
<keyword evidence="1" id="KW-0812">Transmembrane</keyword>
<name>B8EI09_METSB</name>
<feature type="transmembrane region" description="Helical" evidence="1">
    <location>
        <begin position="83"/>
        <end position="102"/>
    </location>
</feature>
<dbReference type="RefSeq" id="WP_012590561.1">
    <property type="nucleotide sequence ID" value="NC_011666.1"/>
</dbReference>
<evidence type="ECO:0000313" key="2">
    <source>
        <dbReference type="EMBL" id="ACK50491.1"/>
    </source>
</evidence>
<dbReference type="EMBL" id="CP001280">
    <property type="protein sequence ID" value="ACK50491.1"/>
    <property type="molecule type" value="Genomic_DNA"/>
</dbReference>